<name>A0A941IXV2_9BACT</name>
<sequence length="327" mass="37077">MEKKIVVTDKQKQFFKEEGYLIIDKVIESIDLQGVIDELNAEIGIRANSLFKSGELSDKYENEPFEKRLAKISSQTPKLAVSIWNGILHGPAIFELITNRKLLDVAEAFCGEEVIASSVYRLRPKIPNFGYGEVPWHQDSGYFEPFCDDALVMTMWIPLVDANADNGCLYVIPGSHKGDVVEHVMHETGKYLAVKDELLPKENWVECPVPKGGVLLLSNKVIHASFKNTTDSVRWSMDLRYQSADLPTNANITRFEGDQKENKKAGVPAACYPPDADFLVRSKKRKNEIIKSYEEFKHLRENFTGSPVTNRFNVTWKEMMVSDVKAK</sequence>
<dbReference type="RefSeq" id="WP_212190244.1">
    <property type="nucleotide sequence ID" value="NZ_JAGTAR010000013.1"/>
</dbReference>
<dbReference type="Gene3D" id="2.60.120.620">
    <property type="entry name" value="q2cbj1_9rhob like domain"/>
    <property type="match status" value="1"/>
</dbReference>
<keyword evidence="1" id="KW-0560">Oxidoreductase</keyword>
<proteinExistence type="predicted"/>
<keyword evidence="1" id="KW-0223">Dioxygenase</keyword>
<protein>
    <submittedName>
        <fullName evidence="1">Phytanoyl-CoA dioxygenase family protein</fullName>
    </submittedName>
</protein>
<reference evidence="1" key="1">
    <citation type="journal article" date="2018" name="Int. J. Syst. Evol. Microbiol.">
        <title>Carboxylicivirga sediminis sp. nov., isolated from coastal sediment.</title>
        <authorList>
            <person name="Wang F.Q."/>
            <person name="Ren L.H."/>
            <person name="Zou R.J."/>
            <person name="Sun Y.Z."/>
            <person name="Liu X.J."/>
            <person name="Jiang F."/>
            <person name="Liu L.J."/>
        </authorList>
    </citation>
    <scope>NUCLEOTIDE SEQUENCE</scope>
    <source>
        <strain evidence="1">JR1</strain>
    </source>
</reference>
<dbReference type="PANTHER" id="PTHR20883">
    <property type="entry name" value="PHYTANOYL-COA DIOXYGENASE DOMAIN CONTAINING 1"/>
    <property type="match status" value="1"/>
</dbReference>
<dbReference type="Pfam" id="PF05721">
    <property type="entry name" value="PhyH"/>
    <property type="match status" value="1"/>
</dbReference>
<dbReference type="GO" id="GO:0016706">
    <property type="term" value="F:2-oxoglutarate-dependent dioxygenase activity"/>
    <property type="evidence" value="ECO:0007669"/>
    <property type="project" value="UniProtKB-ARBA"/>
</dbReference>
<dbReference type="PANTHER" id="PTHR20883:SF14">
    <property type="entry name" value="PHYTANOYL-COA DIOXYGENASE"/>
    <property type="match status" value="1"/>
</dbReference>
<dbReference type="AlphaFoldDB" id="A0A941IXV2"/>
<dbReference type="InterPro" id="IPR008775">
    <property type="entry name" value="Phytyl_CoA_dOase-like"/>
</dbReference>
<reference evidence="1" key="2">
    <citation type="submission" date="2021-04" db="EMBL/GenBank/DDBJ databases">
        <authorList>
            <person name="Zhang T."/>
            <person name="Zhang Y."/>
            <person name="Lu D."/>
            <person name="Zuo D."/>
            <person name="Du Z."/>
        </authorList>
    </citation>
    <scope>NUCLEOTIDE SEQUENCE</scope>
    <source>
        <strain evidence="1">JR1</strain>
    </source>
</reference>
<accession>A0A941IXV2</accession>
<organism evidence="1 2">
    <name type="scientific">Carboxylicivirga sediminis</name>
    <dbReference type="NCBI Taxonomy" id="2006564"/>
    <lineage>
        <taxon>Bacteria</taxon>
        <taxon>Pseudomonadati</taxon>
        <taxon>Bacteroidota</taxon>
        <taxon>Bacteroidia</taxon>
        <taxon>Marinilabiliales</taxon>
        <taxon>Marinilabiliaceae</taxon>
        <taxon>Carboxylicivirga</taxon>
    </lineage>
</organism>
<dbReference type="GO" id="GO:0005506">
    <property type="term" value="F:iron ion binding"/>
    <property type="evidence" value="ECO:0007669"/>
    <property type="project" value="UniProtKB-ARBA"/>
</dbReference>
<dbReference type="EMBL" id="JAGTAR010000013">
    <property type="protein sequence ID" value="MBR8535844.1"/>
    <property type="molecule type" value="Genomic_DNA"/>
</dbReference>
<evidence type="ECO:0000313" key="2">
    <source>
        <dbReference type="Proteomes" id="UP000679220"/>
    </source>
</evidence>
<keyword evidence="2" id="KW-1185">Reference proteome</keyword>
<dbReference type="SUPFAM" id="SSF51197">
    <property type="entry name" value="Clavaminate synthase-like"/>
    <property type="match status" value="1"/>
</dbReference>
<evidence type="ECO:0000313" key="1">
    <source>
        <dbReference type="EMBL" id="MBR8535844.1"/>
    </source>
</evidence>
<comment type="caution">
    <text evidence="1">The sequence shown here is derived from an EMBL/GenBank/DDBJ whole genome shotgun (WGS) entry which is preliminary data.</text>
</comment>
<dbReference type="Proteomes" id="UP000679220">
    <property type="component" value="Unassembled WGS sequence"/>
</dbReference>
<gene>
    <name evidence="1" type="ORF">KDU71_09780</name>
</gene>